<dbReference type="InterPro" id="IPR036909">
    <property type="entry name" value="Cyt_c-like_dom_sf"/>
</dbReference>
<feature type="signal peptide" evidence="1">
    <location>
        <begin position="1"/>
        <end position="21"/>
    </location>
</feature>
<dbReference type="GO" id="GO:0009055">
    <property type="term" value="F:electron transfer activity"/>
    <property type="evidence" value="ECO:0007669"/>
    <property type="project" value="InterPro"/>
</dbReference>
<organism evidence="2 3">
    <name type="scientific">Sulfurimonas lithotrophica</name>
    <dbReference type="NCBI Taxonomy" id="2590022"/>
    <lineage>
        <taxon>Bacteria</taxon>
        <taxon>Pseudomonadati</taxon>
        <taxon>Campylobacterota</taxon>
        <taxon>Epsilonproteobacteria</taxon>
        <taxon>Campylobacterales</taxon>
        <taxon>Sulfurimonadaceae</taxon>
        <taxon>Sulfurimonas</taxon>
    </lineage>
</organism>
<proteinExistence type="predicted"/>
<dbReference type="SUPFAM" id="SSF46626">
    <property type="entry name" value="Cytochrome c"/>
    <property type="match status" value="1"/>
</dbReference>
<sequence>MKKAFFIIISIFFFTVIPSQAALYKGQKVYSKVCMKCHTNGEAFVSNKKQKEWNSLMKNKGKKLAELHLISEDFKKEKQYQKYKKYFEGNEFKKKSKHLKQFLVEYAKDSGNVPACN</sequence>
<dbReference type="RefSeq" id="WP_152307056.1">
    <property type="nucleotide sequence ID" value="NZ_CP043617.1"/>
</dbReference>
<dbReference type="AlphaFoldDB" id="A0A5P8P076"/>
<dbReference type="Proteomes" id="UP000326944">
    <property type="component" value="Chromosome"/>
</dbReference>
<evidence type="ECO:0000313" key="3">
    <source>
        <dbReference type="Proteomes" id="UP000326944"/>
    </source>
</evidence>
<reference evidence="2 3" key="1">
    <citation type="submission" date="2019-09" db="EMBL/GenBank/DDBJ databases">
        <title>Sulfurimonas gotlandica sp. nov., a chemoautotrophic and psychrotolerant epsilonproteobacterium isolated from a pelagic redoxcline, and an emended description of the genus Sulfurimonas.</title>
        <authorList>
            <person name="Wang S."/>
            <person name="Jiang L."/>
            <person name="Shao S."/>
        </authorList>
    </citation>
    <scope>NUCLEOTIDE SEQUENCE [LARGE SCALE GENOMIC DNA]</scope>
    <source>
        <strain evidence="2 3">GYSZ_1</strain>
    </source>
</reference>
<protein>
    <submittedName>
        <fullName evidence="2">Cytochrome C</fullName>
    </submittedName>
</protein>
<dbReference type="OrthoDB" id="5334893at2"/>
<keyword evidence="3" id="KW-1185">Reference proteome</keyword>
<dbReference type="Gene3D" id="1.10.760.10">
    <property type="entry name" value="Cytochrome c-like domain"/>
    <property type="match status" value="1"/>
</dbReference>
<feature type="chain" id="PRO_5025006571" evidence="1">
    <location>
        <begin position="22"/>
        <end position="117"/>
    </location>
</feature>
<name>A0A5P8P076_9BACT</name>
<accession>A0A5P8P076</accession>
<dbReference type="EMBL" id="CP043617">
    <property type="protein sequence ID" value="QFR49113.1"/>
    <property type="molecule type" value="Genomic_DNA"/>
</dbReference>
<keyword evidence="1" id="KW-0732">Signal</keyword>
<evidence type="ECO:0000313" key="2">
    <source>
        <dbReference type="EMBL" id="QFR49113.1"/>
    </source>
</evidence>
<dbReference type="KEGG" id="sulg:FJR48_04985"/>
<gene>
    <name evidence="2" type="ORF">FJR48_04985</name>
</gene>
<dbReference type="GO" id="GO:0020037">
    <property type="term" value="F:heme binding"/>
    <property type="evidence" value="ECO:0007669"/>
    <property type="project" value="InterPro"/>
</dbReference>
<evidence type="ECO:0000256" key="1">
    <source>
        <dbReference type="SAM" id="SignalP"/>
    </source>
</evidence>